<dbReference type="PIRSF" id="PIRSF038922">
    <property type="entry name" value="SRP72"/>
    <property type="match status" value="1"/>
</dbReference>
<dbReference type="Proteomes" id="UP001142055">
    <property type="component" value="Chromosome 1"/>
</dbReference>
<evidence type="ECO:0000256" key="7">
    <source>
        <dbReference type="ARBA" id="ARBA00022803"/>
    </source>
</evidence>
<evidence type="ECO:0000256" key="5">
    <source>
        <dbReference type="ARBA" id="ARBA00022490"/>
    </source>
</evidence>
<evidence type="ECO:0000256" key="9">
    <source>
        <dbReference type="ARBA" id="ARBA00023135"/>
    </source>
</evidence>
<dbReference type="PANTHER" id="PTHR14094">
    <property type="entry name" value="SIGNAL RECOGNITION PARTICLE 72"/>
    <property type="match status" value="1"/>
</dbReference>
<dbReference type="InterPro" id="IPR013699">
    <property type="entry name" value="Signal_recog_part_SRP72_RNA-bd"/>
</dbReference>
<gene>
    <name evidence="14" type="ORF">RDWZM_000674</name>
</gene>
<feature type="compositionally biased region" description="Basic residues" evidence="12">
    <location>
        <begin position="544"/>
        <end position="556"/>
    </location>
</feature>
<protein>
    <recommendedName>
        <fullName evidence="4 11">Signal recognition particle subunit SRP72</fullName>
    </recommendedName>
</protein>
<dbReference type="GO" id="GO:0008312">
    <property type="term" value="F:7S RNA binding"/>
    <property type="evidence" value="ECO:0007669"/>
    <property type="project" value="InterPro"/>
</dbReference>
<dbReference type="FunFam" id="1.25.40.10:FF:000062">
    <property type="entry name" value="Signal recognition particle subunit SRP72"/>
    <property type="match status" value="1"/>
</dbReference>
<evidence type="ECO:0000256" key="6">
    <source>
        <dbReference type="ARBA" id="ARBA00022737"/>
    </source>
</evidence>
<dbReference type="AlphaFoldDB" id="A0A9Q0RPT9"/>
<proteinExistence type="inferred from homology"/>
<evidence type="ECO:0000256" key="10">
    <source>
        <dbReference type="ARBA" id="ARBA00023274"/>
    </source>
</evidence>
<evidence type="ECO:0000256" key="11">
    <source>
        <dbReference type="PIRNR" id="PIRNR038922"/>
    </source>
</evidence>
<feature type="region of interest" description="Disordered" evidence="12">
    <location>
        <begin position="535"/>
        <end position="634"/>
    </location>
</feature>
<dbReference type="SUPFAM" id="SSF48452">
    <property type="entry name" value="TPR-like"/>
    <property type="match status" value="2"/>
</dbReference>
<evidence type="ECO:0000256" key="8">
    <source>
        <dbReference type="ARBA" id="ARBA00022824"/>
    </source>
</evidence>
<evidence type="ECO:0000256" key="3">
    <source>
        <dbReference type="ARBA" id="ARBA00007676"/>
    </source>
</evidence>
<sequence>MTELDVTLSNSFADLKRFENNGEYEKALRTTNKILELSKDSQKAIHCKVVSLIQLNKFEEALNFLDKLDDEIKSKLNFEKAYCEYRLNKVDEALKTIKNSDSDDFGVKELEIQALYRVEEHEKCYSNYIDLIKNSSDDYEDERYANLTAVLSGLLAEKANFKSDLLDLNENTYEIIYNKACVLLSTGEYHAAIKKLNQAESSCRKFLEDDGASEEEIESELAIIKAQLAFCQQKLGKTELALKLYNNILRQKLADPALISVVSNNILVLHKDQNVFDSKKKIKSAMNETAELKLSKNQKLNIWYNYGLFLINTNQLDVYRKHLDVFKVKFPNNINDSLMVECFHYLKEKNEGQSIKVLNDYLLSKKKLDSSDLELTLLLSQLYIKGQKYKEAIRSLEKLGDNKYFPAIVSTLVLLYEKVDDLKAKEELFLEAINWHEKQKDNLSVLCNLYRELAKFYLNRSEPKSAAKFLEKIIQKTGKNANVTSMLINAYSQFDNAKAQSLKNELPSIEEILASVDIEHLENKNWSLGVKYVKKSKDTPKATEKKKKKKNRKKILPKNYNPNEQPDPERWLPKYERSNYRKKKDKKGVGKGTQGAMGEGVEIKPSPKQVVTSPTGPRQQRPTQKAKKKKGGRK</sequence>
<feature type="domain" description="Signal recognition particle SRP72 subunit RNA-binding" evidence="13">
    <location>
        <begin position="535"/>
        <end position="582"/>
    </location>
</feature>
<keyword evidence="8" id="KW-0256">Endoplasmic reticulum</keyword>
<keyword evidence="15" id="KW-1185">Reference proteome</keyword>
<evidence type="ECO:0000256" key="1">
    <source>
        <dbReference type="ARBA" id="ARBA00004240"/>
    </source>
</evidence>
<keyword evidence="10 11" id="KW-0687">Ribonucleoprotein</keyword>
<evidence type="ECO:0000313" key="14">
    <source>
        <dbReference type="EMBL" id="KAJ6222129.1"/>
    </source>
</evidence>
<reference evidence="14" key="1">
    <citation type="submission" date="2022-12" db="EMBL/GenBank/DDBJ databases">
        <title>Genome assemblies of Blomia tropicalis.</title>
        <authorList>
            <person name="Cui Y."/>
        </authorList>
    </citation>
    <scope>NUCLEOTIDE SEQUENCE</scope>
    <source>
        <tissue evidence="14">Adult mites</tissue>
    </source>
</reference>
<evidence type="ECO:0000259" key="13">
    <source>
        <dbReference type="Pfam" id="PF08492"/>
    </source>
</evidence>
<dbReference type="Gene3D" id="1.25.40.10">
    <property type="entry name" value="Tetratricopeptide repeat domain"/>
    <property type="match status" value="3"/>
</dbReference>
<dbReference type="GO" id="GO:0005786">
    <property type="term" value="C:signal recognition particle, endoplasmic reticulum targeting"/>
    <property type="evidence" value="ECO:0007669"/>
    <property type="project" value="UniProtKB-UniRule"/>
</dbReference>
<dbReference type="InterPro" id="IPR011990">
    <property type="entry name" value="TPR-like_helical_dom_sf"/>
</dbReference>
<dbReference type="Pfam" id="PF08492">
    <property type="entry name" value="SRP72"/>
    <property type="match status" value="1"/>
</dbReference>
<evidence type="ECO:0000313" key="15">
    <source>
        <dbReference type="Proteomes" id="UP001142055"/>
    </source>
</evidence>
<comment type="subcellular location">
    <subcellularLocation>
        <location evidence="2 11">Cytoplasm</location>
    </subcellularLocation>
    <subcellularLocation>
        <location evidence="1">Endoplasmic reticulum</location>
    </subcellularLocation>
</comment>
<accession>A0A9Q0RPT9</accession>
<dbReference type="InterPro" id="IPR031545">
    <property type="entry name" value="SRP72_TPR-like"/>
</dbReference>
<keyword evidence="9 11" id="KW-0733">Signal recognition particle</keyword>
<feature type="compositionally biased region" description="Basic and acidic residues" evidence="12">
    <location>
        <begin position="567"/>
        <end position="579"/>
    </location>
</feature>
<dbReference type="InterPro" id="IPR019734">
    <property type="entry name" value="TPR_rpt"/>
</dbReference>
<evidence type="ECO:0000256" key="4">
    <source>
        <dbReference type="ARBA" id="ARBA00018350"/>
    </source>
</evidence>
<comment type="function">
    <text evidence="11">Component of the signal recognition particle (SRP) complex, a ribonucleoprotein complex that mediates the cotranslational targeting of secretory and membrane proteins to the endoplasmic reticulum (ER).</text>
</comment>
<keyword evidence="7" id="KW-0802">TPR repeat</keyword>
<feature type="compositionally biased region" description="Basic residues" evidence="12">
    <location>
        <begin position="624"/>
        <end position="634"/>
    </location>
</feature>
<keyword evidence="6" id="KW-0677">Repeat</keyword>
<dbReference type="OMA" id="NDMKVLA"/>
<dbReference type="InterPro" id="IPR026270">
    <property type="entry name" value="SRP72"/>
</dbReference>
<dbReference type="GO" id="GO:0006614">
    <property type="term" value="P:SRP-dependent cotranslational protein targeting to membrane"/>
    <property type="evidence" value="ECO:0007669"/>
    <property type="project" value="UniProtKB-UniRule"/>
</dbReference>
<keyword evidence="5 11" id="KW-0963">Cytoplasm</keyword>
<dbReference type="SMART" id="SM00028">
    <property type="entry name" value="TPR"/>
    <property type="match status" value="3"/>
</dbReference>
<dbReference type="PANTHER" id="PTHR14094:SF9">
    <property type="entry name" value="SIGNAL RECOGNITION PARTICLE SUBUNIT SRP72"/>
    <property type="match status" value="1"/>
</dbReference>
<name>A0A9Q0RPT9_BLOTA</name>
<dbReference type="EMBL" id="JAPWDV010000001">
    <property type="protein sequence ID" value="KAJ6222129.1"/>
    <property type="molecule type" value="Genomic_DNA"/>
</dbReference>
<dbReference type="GO" id="GO:0005783">
    <property type="term" value="C:endoplasmic reticulum"/>
    <property type="evidence" value="ECO:0007669"/>
    <property type="project" value="UniProtKB-SubCell"/>
</dbReference>
<comment type="caution">
    <text evidence="14">The sequence shown here is derived from an EMBL/GenBank/DDBJ whole genome shotgun (WGS) entry which is preliminary data.</text>
</comment>
<organism evidence="14 15">
    <name type="scientific">Blomia tropicalis</name>
    <name type="common">Mite</name>
    <dbReference type="NCBI Taxonomy" id="40697"/>
    <lineage>
        <taxon>Eukaryota</taxon>
        <taxon>Metazoa</taxon>
        <taxon>Ecdysozoa</taxon>
        <taxon>Arthropoda</taxon>
        <taxon>Chelicerata</taxon>
        <taxon>Arachnida</taxon>
        <taxon>Acari</taxon>
        <taxon>Acariformes</taxon>
        <taxon>Sarcoptiformes</taxon>
        <taxon>Astigmata</taxon>
        <taxon>Glycyphagoidea</taxon>
        <taxon>Echimyopodidae</taxon>
        <taxon>Blomia</taxon>
    </lineage>
</organism>
<dbReference type="GO" id="GO:0043022">
    <property type="term" value="F:ribosome binding"/>
    <property type="evidence" value="ECO:0007669"/>
    <property type="project" value="TreeGrafter"/>
</dbReference>
<comment type="similarity">
    <text evidence="3 11">Belongs to the SRP72 family.</text>
</comment>
<evidence type="ECO:0000256" key="12">
    <source>
        <dbReference type="SAM" id="MobiDB-lite"/>
    </source>
</evidence>
<dbReference type="Pfam" id="PF17004">
    <property type="entry name" value="SRP_TPR_like"/>
    <property type="match status" value="1"/>
</dbReference>
<evidence type="ECO:0000256" key="2">
    <source>
        <dbReference type="ARBA" id="ARBA00004496"/>
    </source>
</evidence>